<evidence type="ECO:0000313" key="1">
    <source>
        <dbReference type="EMBL" id="NAW51809.1"/>
    </source>
</evidence>
<reference evidence="1 2" key="1">
    <citation type="submission" date="2019-11" db="EMBL/GenBank/DDBJ databases">
        <title>Characterization of Elizabethkingia argenteiflava sp. nov., isolated from inner surface of Soybean Pods.</title>
        <authorList>
            <person name="Mo S."/>
        </authorList>
    </citation>
    <scope>NUCLEOTIDE SEQUENCE [LARGE SCALE GENOMIC DNA]</scope>
    <source>
        <strain evidence="1 2">YB22</strain>
    </source>
</reference>
<dbReference type="AlphaFoldDB" id="A0A845PUB4"/>
<dbReference type="PROSITE" id="PS51257">
    <property type="entry name" value="PROKAR_LIPOPROTEIN"/>
    <property type="match status" value="1"/>
</dbReference>
<dbReference type="RefSeq" id="WP_166520071.1">
    <property type="nucleotide sequence ID" value="NZ_JAAABJ010000616.1"/>
</dbReference>
<accession>A0A845PUB4</accession>
<evidence type="ECO:0008006" key="3">
    <source>
        <dbReference type="Google" id="ProtNLM"/>
    </source>
</evidence>
<comment type="caution">
    <text evidence="1">The sequence shown here is derived from an EMBL/GenBank/DDBJ whole genome shotgun (WGS) entry which is preliminary data.</text>
</comment>
<keyword evidence="2" id="KW-1185">Reference proteome</keyword>
<protein>
    <recommendedName>
        <fullName evidence="3">Lipoprotein</fullName>
    </recommendedName>
</protein>
<dbReference type="EMBL" id="JAAABJ010000616">
    <property type="protein sequence ID" value="NAW51809.1"/>
    <property type="molecule type" value="Genomic_DNA"/>
</dbReference>
<evidence type="ECO:0000313" key="2">
    <source>
        <dbReference type="Proteomes" id="UP000553459"/>
    </source>
</evidence>
<gene>
    <name evidence="1" type="ORF">GNY06_10650</name>
</gene>
<dbReference type="Proteomes" id="UP000553459">
    <property type="component" value="Unassembled WGS sequence"/>
</dbReference>
<name>A0A845PUB4_9FLAO</name>
<proteinExistence type="predicted"/>
<sequence length="174" mass="20215">MKNYTLSFVFVFLASISCNRNDTTLVDGRETALSTEISVSFSKSNAYKIYEPFKYNIRKGDNVIVYRLENTLNGRDVWQLLPRTFYVYRPEGDRYVEIDFDFSFDVKGVNFYVGGTFNKDNPQSYVVTYLKNQVFRAVIVPGNIGARPGVIDYKDYSAVMKFYHLKESDFKTLK</sequence>
<organism evidence="1 2">
    <name type="scientific">Elizabethkingia argenteiflava</name>
    <dbReference type="NCBI Taxonomy" id="2681556"/>
    <lineage>
        <taxon>Bacteria</taxon>
        <taxon>Pseudomonadati</taxon>
        <taxon>Bacteroidota</taxon>
        <taxon>Flavobacteriia</taxon>
        <taxon>Flavobacteriales</taxon>
        <taxon>Weeksellaceae</taxon>
        <taxon>Elizabethkingia</taxon>
    </lineage>
</organism>